<accession>A0ABR7RF55</accession>
<proteinExistence type="predicted"/>
<dbReference type="EMBL" id="JACTUZ010000375">
    <property type="protein sequence ID" value="MBC9180489.1"/>
    <property type="molecule type" value="Genomic_DNA"/>
</dbReference>
<comment type="caution">
    <text evidence="1">The sequence shown here is derived from an EMBL/GenBank/DDBJ whole genome shotgun (WGS) entry which is preliminary data.</text>
</comment>
<gene>
    <name evidence="1" type="ORF">IBL25_26445</name>
</gene>
<protein>
    <submittedName>
        <fullName evidence="1">Sugar ABC transporter substrate-binding protein</fullName>
    </submittedName>
</protein>
<dbReference type="Gene3D" id="3.10.560.10">
    <property type="entry name" value="Outer membrane lipoprotein wza domain like"/>
    <property type="match status" value="1"/>
</dbReference>
<evidence type="ECO:0000313" key="1">
    <source>
        <dbReference type="EMBL" id="MBC9180489.1"/>
    </source>
</evidence>
<organism evidence="1 2">
    <name type="scientific">Pseudoroseomonas ludipueritiae</name>
    <dbReference type="NCBI Taxonomy" id="198093"/>
    <lineage>
        <taxon>Bacteria</taxon>
        <taxon>Pseudomonadati</taxon>
        <taxon>Pseudomonadota</taxon>
        <taxon>Alphaproteobacteria</taxon>
        <taxon>Acetobacterales</taxon>
        <taxon>Acetobacteraceae</taxon>
        <taxon>Pseudoroseomonas</taxon>
    </lineage>
</organism>
<dbReference type="Proteomes" id="UP000603940">
    <property type="component" value="Unassembled WGS sequence"/>
</dbReference>
<name>A0ABR7RF55_9PROT</name>
<keyword evidence="2" id="KW-1185">Reference proteome</keyword>
<sequence length="38" mass="4209">QPAQVIPVRLSDLLRDGDMSQDIAMQPGDTLVIPQGWF</sequence>
<feature type="non-terminal residue" evidence="1">
    <location>
        <position position="1"/>
    </location>
</feature>
<evidence type="ECO:0000313" key="2">
    <source>
        <dbReference type="Proteomes" id="UP000603940"/>
    </source>
</evidence>
<reference evidence="1 2" key="1">
    <citation type="journal article" date="2009" name="Int. J. Syst. Evol. Microbiol.">
        <title>Transfer of Teichococcus ludipueritiae and Muricoccus roseus to the genus Roseomonas, as Roseomonas ludipueritiae comb. nov. and Roseomonas rosea comb. nov., respectively, and emended description of the genus Roseomonas.</title>
        <authorList>
            <person name="Sanchez-Porro C."/>
            <person name="Gallego V."/>
            <person name="Busse H.J."/>
            <person name="Kampfer P."/>
            <person name="Ventosa A."/>
        </authorList>
    </citation>
    <scope>NUCLEOTIDE SEQUENCE [LARGE SCALE GENOMIC DNA]</scope>
    <source>
        <strain evidence="1 2">DSM 14915</strain>
    </source>
</reference>